<evidence type="ECO:0000313" key="3">
    <source>
        <dbReference type="Proteomes" id="UP001216139"/>
    </source>
</evidence>
<gene>
    <name evidence="2" type="ORF">PQO05_08120</name>
</gene>
<reference evidence="2 3" key="1">
    <citation type="submission" date="2023-02" db="EMBL/GenBank/DDBJ databases">
        <title>Genome sequence of Mucilaginibacter jinjuensis strain KACC 16571.</title>
        <authorList>
            <person name="Kim S."/>
            <person name="Heo J."/>
            <person name="Kwon S.-W."/>
        </authorList>
    </citation>
    <scope>NUCLEOTIDE SEQUENCE [LARGE SCALE GENOMIC DNA]</scope>
    <source>
        <strain evidence="2 3">KACC 16571</strain>
    </source>
</reference>
<keyword evidence="1" id="KW-1133">Transmembrane helix</keyword>
<feature type="transmembrane region" description="Helical" evidence="1">
    <location>
        <begin position="118"/>
        <end position="139"/>
    </location>
</feature>
<feature type="transmembrane region" description="Helical" evidence="1">
    <location>
        <begin position="198"/>
        <end position="217"/>
    </location>
</feature>
<name>A0ABY7TFF4_9SPHI</name>
<keyword evidence="3" id="KW-1185">Reference proteome</keyword>
<dbReference type="Proteomes" id="UP001216139">
    <property type="component" value="Chromosome"/>
</dbReference>
<dbReference type="EMBL" id="CP117167">
    <property type="protein sequence ID" value="WCT13897.1"/>
    <property type="molecule type" value="Genomic_DNA"/>
</dbReference>
<keyword evidence="1" id="KW-0472">Membrane</keyword>
<accession>A0ABY7TFF4</accession>
<proteinExistence type="predicted"/>
<feature type="transmembrane region" description="Helical" evidence="1">
    <location>
        <begin position="94"/>
        <end position="112"/>
    </location>
</feature>
<feature type="transmembrane region" description="Helical" evidence="1">
    <location>
        <begin position="151"/>
        <end position="173"/>
    </location>
</feature>
<protein>
    <submittedName>
        <fullName evidence="2">Uncharacterized protein</fullName>
    </submittedName>
</protein>
<evidence type="ECO:0000256" key="1">
    <source>
        <dbReference type="SAM" id="Phobius"/>
    </source>
</evidence>
<organism evidence="2 3">
    <name type="scientific">Mucilaginibacter jinjuensis</name>
    <dbReference type="NCBI Taxonomy" id="1176721"/>
    <lineage>
        <taxon>Bacteria</taxon>
        <taxon>Pseudomonadati</taxon>
        <taxon>Bacteroidota</taxon>
        <taxon>Sphingobacteriia</taxon>
        <taxon>Sphingobacteriales</taxon>
        <taxon>Sphingobacteriaceae</taxon>
        <taxon>Mucilaginibacter</taxon>
    </lineage>
</organism>
<sequence length="228" mass="26125">MPLTTDELNWVTKCVNIYKIPYQEVYDEVLDHILSAIEQARDAGNNEPIETLFQNVVDEHFKGHEGVEELAKVQNKLYREKVYRILWRNFRSVLDWKAISFIAIIVVMAHYLPVKVLAAKLLLIPIFIIVCSPLVYAYTQTRIIKVNEGKSSFVRAGLISIGYTSFMLLNMYLQLPNCLDAINDSNTAHHFILTHPEISALVMSLTLVYSISSIYLCRGELQPYRLSA</sequence>
<evidence type="ECO:0000313" key="2">
    <source>
        <dbReference type="EMBL" id="WCT13897.1"/>
    </source>
</evidence>
<keyword evidence="1" id="KW-0812">Transmembrane</keyword>
<dbReference type="RefSeq" id="WP_273632201.1">
    <property type="nucleotide sequence ID" value="NZ_CP117167.1"/>
</dbReference>